<dbReference type="InterPro" id="IPR046849">
    <property type="entry name" value="E2_motif"/>
</dbReference>
<dbReference type="STRING" id="888268.A0A1E5VZE5"/>
<dbReference type="EMBL" id="LWDX02025548">
    <property type="protein sequence ID" value="OEL30484.1"/>
    <property type="molecule type" value="Genomic_DNA"/>
</dbReference>
<comment type="subcellular location">
    <subcellularLocation>
        <location evidence="1">Endoplasmic reticulum membrane</location>
        <topology evidence="1">Single-pass membrane protein</topology>
    </subcellularLocation>
</comment>
<dbReference type="InterPro" id="IPR011990">
    <property type="entry name" value="TPR-like_helical_dom_sf"/>
</dbReference>
<evidence type="ECO:0000256" key="11">
    <source>
        <dbReference type="ARBA" id="ARBA00022968"/>
    </source>
</evidence>
<evidence type="ECO:0000256" key="5">
    <source>
        <dbReference type="ARBA" id="ARBA00022676"/>
    </source>
</evidence>
<comment type="catalytic activity">
    <reaction evidence="14">
        <text>a di-trans,poly-cis-dolichyl phosphate + UDP-alpha-D-glucose = a di-trans,poly-cis-dolichyl beta-D-glucosyl phosphate + UDP</text>
        <dbReference type="Rhea" id="RHEA:15401"/>
        <dbReference type="Rhea" id="RHEA-COMP:19498"/>
        <dbReference type="Rhea" id="RHEA-COMP:19502"/>
        <dbReference type="ChEBI" id="CHEBI:57525"/>
        <dbReference type="ChEBI" id="CHEBI:57683"/>
        <dbReference type="ChEBI" id="CHEBI:58223"/>
        <dbReference type="ChEBI" id="CHEBI:58885"/>
        <dbReference type="EC" id="2.4.1.117"/>
    </reaction>
    <physiologicalReaction direction="left-to-right" evidence="14">
        <dbReference type="Rhea" id="RHEA:15402"/>
    </physiologicalReaction>
</comment>
<dbReference type="PANTHER" id="PTHR10859:SF91">
    <property type="entry name" value="DOLICHYL-PHOSPHATE BETA-GLUCOSYLTRANSFERASE"/>
    <property type="match status" value="1"/>
</dbReference>
<gene>
    <name evidence="19" type="ORF">BAE44_0008497</name>
</gene>
<dbReference type="AlphaFoldDB" id="A0A1E5VZE5"/>
<dbReference type="Proteomes" id="UP000095767">
    <property type="component" value="Unassembled WGS sequence"/>
</dbReference>
<evidence type="ECO:0000256" key="4">
    <source>
        <dbReference type="ARBA" id="ARBA00012583"/>
    </source>
</evidence>
<name>A0A1E5VZE5_9POAL</name>
<keyword evidence="20" id="KW-1185">Reference proteome</keyword>
<keyword evidence="10" id="KW-0809">Transit peptide</keyword>
<dbReference type="InterPro" id="IPR002885">
    <property type="entry name" value="PPR_rpt"/>
</dbReference>
<evidence type="ECO:0000313" key="19">
    <source>
        <dbReference type="EMBL" id="OEL30484.1"/>
    </source>
</evidence>
<reference evidence="19 20" key="1">
    <citation type="submission" date="2016-09" db="EMBL/GenBank/DDBJ databases">
        <title>The draft genome of Dichanthelium oligosanthes: A C3 panicoid grass species.</title>
        <authorList>
            <person name="Studer A.J."/>
            <person name="Schnable J.C."/>
            <person name="Brutnell T.P."/>
        </authorList>
    </citation>
    <scope>NUCLEOTIDE SEQUENCE [LARGE SCALE GENOMIC DNA]</scope>
    <source>
        <strain evidence="20">cv. Kellogg 1175</strain>
        <tissue evidence="19">Leaf</tissue>
    </source>
</reference>
<dbReference type="Pfam" id="PF20431">
    <property type="entry name" value="E_motif"/>
    <property type="match status" value="1"/>
</dbReference>
<evidence type="ECO:0000256" key="13">
    <source>
        <dbReference type="ARBA" id="ARBA00023136"/>
    </source>
</evidence>
<feature type="domain" description="DYW" evidence="18">
    <location>
        <begin position="876"/>
        <end position="968"/>
    </location>
</feature>
<dbReference type="PROSITE" id="PS51375">
    <property type="entry name" value="PPR"/>
    <property type="match status" value="3"/>
</dbReference>
<dbReference type="Gene3D" id="1.25.40.10">
    <property type="entry name" value="Tetratricopeptide repeat domain"/>
    <property type="match status" value="2"/>
</dbReference>
<evidence type="ECO:0000256" key="6">
    <source>
        <dbReference type="ARBA" id="ARBA00022679"/>
    </source>
</evidence>
<dbReference type="FunFam" id="1.25.40.10:FF:000427">
    <property type="entry name" value="Pentatricopeptide repeat-containing protein chloroplastic"/>
    <property type="match status" value="1"/>
</dbReference>
<evidence type="ECO:0000256" key="1">
    <source>
        <dbReference type="ARBA" id="ARBA00004389"/>
    </source>
</evidence>
<sequence>MLAVAGLIPASLSLTLLLATLVAVLVLGAAAFFFEHIRKIGCMHSLERSAVSDAFFEDPNSLNKVPCPSIFDPPEKYISLIVPAYNEEHRLPEALTETLNYLKQRSAADKSFSYEVLIVDDGSTDRTSKVAFKFVKEYKIDNVRVLLLGRNHGKGEAVRKGMLHSRGELLLMLDADGATKVTDLEKLEAQVHALAQKAKSGPGTSASSSQKVSDVEIAVFGSRAHLEKQALATRKWYRNFLMKGFHLVVLLTAGPGIRDTQCGFKMFTRAAARKLFTNIRLKRWCFDVELVYLCKHLRIPMVEVSVNWTEIPGSKVRMTSILHMVFELLLIKVGYGLEQMIKTALPRARAPFDQMPPPRTPLPPHLRHRRFSTAPASHHPLSAARAAEQHCLRLLERSTTPAALLQSLAFLLKSGLHSNPLVLTRLFASSATAAPALLEPLVAALLGPSVPIDAFLVNTLIRAHATSPLPSARLRAAAFFPLMLRSAVLPNKFTFPFFLKACAAHPGSPGAGLQAHAAALKFGFATDQYVSNTLIHMYSCFGGGFLGDARNVFDRMLKSSAVTWSAMIGGYVRGGLSSDAVGLFREMQASGVRPDEVTVLGVLAAAADLGALELVRWVKRFVEREGIGKSVTLCNALIDALAKCGDVDGSVAVFQGMEERTVVSWTSVIDALAMEGRGKEAVVVFEDMKTASVLPDDVAFIGVLTACSHAGMVDEGCGYFDSMKMEYGMEPKIEHYGCMVDMFGRAGMFERAMEFVRTMPIKPNPIIWRTLVAACRAHGRLELGETITRDLLNKYPAHEANYVMLSNVYALTERWKEKSEIRREMSKRGIKKVPGCSVVELDGEVHEFIAGDESHPQWKEIYMMVEEMARELRCIGHISATSEVLLDLDEEDKEGALQWHSEKLAIAFVLLRTPPGTQVRVVKNLRVCSDCHAAIKCISQVYNREIVVRDRSRFHRFKNGSCSCNDFW</sequence>
<dbReference type="FunFam" id="3.90.550.10:FF:000115">
    <property type="entry name" value="Dolichyl-phosphate beta-glucosyltransferase isoform A"/>
    <property type="match status" value="1"/>
</dbReference>
<dbReference type="GO" id="GO:0004581">
    <property type="term" value="F:dolichyl-phosphate beta-glucosyltransferase activity"/>
    <property type="evidence" value="ECO:0007669"/>
    <property type="project" value="UniProtKB-EC"/>
</dbReference>
<evidence type="ECO:0000259" key="17">
    <source>
        <dbReference type="Pfam" id="PF00535"/>
    </source>
</evidence>
<dbReference type="OrthoDB" id="185373at2759"/>
<dbReference type="Pfam" id="PF14432">
    <property type="entry name" value="DYW_deaminase"/>
    <property type="match status" value="1"/>
</dbReference>
<keyword evidence="11" id="KW-0735">Signal-anchor</keyword>
<feature type="repeat" description="PPR" evidence="15">
    <location>
        <begin position="661"/>
        <end position="695"/>
    </location>
</feature>
<dbReference type="FunFam" id="1.25.40.10:FF:000242">
    <property type="entry name" value="Pentatricopeptide repeat-containing protein"/>
    <property type="match status" value="1"/>
</dbReference>
<evidence type="ECO:0000256" key="10">
    <source>
        <dbReference type="ARBA" id="ARBA00022946"/>
    </source>
</evidence>
<keyword evidence="6" id="KW-0808">Transferase</keyword>
<dbReference type="Pfam" id="PF00535">
    <property type="entry name" value="Glycos_transf_2"/>
    <property type="match status" value="1"/>
</dbReference>
<dbReference type="GO" id="GO:0006487">
    <property type="term" value="P:protein N-linked glycosylation"/>
    <property type="evidence" value="ECO:0007669"/>
    <property type="project" value="TreeGrafter"/>
</dbReference>
<keyword evidence="12 16" id="KW-1133">Transmembrane helix</keyword>
<evidence type="ECO:0000256" key="9">
    <source>
        <dbReference type="ARBA" id="ARBA00022824"/>
    </source>
</evidence>
<dbReference type="GO" id="GO:0005789">
    <property type="term" value="C:endoplasmic reticulum membrane"/>
    <property type="evidence" value="ECO:0007669"/>
    <property type="project" value="UniProtKB-SubCell"/>
</dbReference>
<feature type="transmembrane region" description="Helical" evidence="16">
    <location>
        <begin position="12"/>
        <end position="34"/>
    </location>
</feature>
<dbReference type="InterPro" id="IPR001173">
    <property type="entry name" value="Glyco_trans_2-like"/>
</dbReference>
<dbReference type="SUPFAM" id="SSF53448">
    <property type="entry name" value="Nucleotide-diphospho-sugar transferases"/>
    <property type="match status" value="1"/>
</dbReference>
<evidence type="ECO:0000256" key="3">
    <source>
        <dbReference type="ARBA" id="ARBA00006739"/>
    </source>
</evidence>
<dbReference type="CDD" id="cd04188">
    <property type="entry name" value="DPG_synthase"/>
    <property type="match status" value="1"/>
</dbReference>
<accession>A0A1E5VZE5</accession>
<evidence type="ECO:0000256" key="2">
    <source>
        <dbReference type="ARBA" id="ARBA00004922"/>
    </source>
</evidence>
<organism evidence="19 20">
    <name type="scientific">Dichanthelium oligosanthes</name>
    <dbReference type="NCBI Taxonomy" id="888268"/>
    <lineage>
        <taxon>Eukaryota</taxon>
        <taxon>Viridiplantae</taxon>
        <taxon>Streptophyta</taxon>
        <taxon>Embryophyta</taxon>
        <taxon>Tracheophyta</taxon>
        <taxon>Spermatophyta</taxon>
        <taxon>Magnoliopsida</taxon>
        <taxon>Liliopsida</taxon>
        <taxon>Poales</taxon>
        <taxon>Poaceae</taxon>
        <taxon>PACMAD clade</taxon>
        <taxon>Panicoideae</taxon>
        <taxon>Panicodae</taxon>
        <taxon>Paniceae</taxon>
        <taxon>Dichantheliinae</taxon>
        <taxon>Dichanthelium</taxon>
    </lineage>
</organism>
<dbReference type="Pfam" id="PF20430">
    <property type="entry name" value="Eplus_motif"/>
    <property type="match status" value="1"/>
</dbReference>
<evidence type="ECO:0000313" key="20">
    <source>
        <dbReference type="Proteomes" id="UP000095767"/>
    </source>
</evidence>
<evidence type="ECO:0000256" key="16">
    <source>
        <dbReference type="SAM" id="Phobius"/>
    </source>
</evidence>
<evidence type="ECO:0000256" key="12">
    <source>
        <dbReference type="ARBA" id="ARBA00022989"/>
    </source>
</evidence>
<keyword evidence="5" id="KW-0328">Glycosyltransferase</keyword>
<feature type="domain" description="Glycosyltransferase 2-like" evidence="17">
    <location>
        <begin position="79"/>
        <end position="187"/>
    </location>
</feature>
<keyword evidence="8" id="KW-0677">Repeat</keyword>
<protein>
    <recommendedName>
        <fullName evidence="4">dolichyl-phosphate beta-glucosyltransferase</fullName>
        <ecNumber evidence="4">2.4.1.117</ecNumber>
    </recommendedName>
</protein>
<keyword evidence="9" id="KW-0256">Endoplasmic reticulum</keyword>
<keyword evidence="7 16" id="KW-0812">Transmembrane</keyword>
<evidence type="ECO:0000256" key="15">
    <source>
        <dbReference type="PROSITE-ProRule" id="PRU00708"/>
    </source>
</evidence>
<dbReference type="Gene3D" id="3.90.550.10">
    <property type="entry name" value="Spore Coat Polysaccharide Biosynthesis Protein SpsA, Chain A"/>
    <property type="match status" value="1"/>
</dbReference>
<evidence type="ECO:0000259" key="18">
    <source>
        <dbReference type="Pfam" id="PF14432"/>
    </source>
</evidence>
<evidence type="ECO:0000256" key="7">
    <source>
        <dbReference type="ARBA" id="ARBA00022692"/>
    </source>
</evidence>
<feature type="repeat" description="PPR" evidence="15">
    <location>
        <begin position="560"/>
        <end position="594"/>
    </location>
</feature>
<comment type="caution">
    <text evidence="19">The sequence shown here is derived from an EMBL/GenBank/DDBJ whole genome shotgun (WGS) entry which is preliminary data.</text>
</comment>
<dbReference type="NCBIfam" id="TIGR00756">
    <property type="entry name" value="PPR"/>
    <property type="match status" value="4"/>
</dbReference>
<dbReference type="InterPro" id="IPR032867">
    <property type="entry name" value="DYW_dom"/>
</dbReference>
<keyword evidence="13 16" id="KW-0472">Membrane</keyword>
<dbReference type="InterPro" id="IPR029044">
    <property type="entry name" value="Nucleotide-diphossugar_trans"/>
</dbReference>
<dbReference type="PANTHER" id="PTHR10859">
    <property type="entry name" value="GLYCOSYL TRANSFERASE"/>
    <property type="match status" value="1"/>
</dbReference>
<dbReference type="InterPro" id="IPR035518">
    <property type="entry name" value="DPG_synthase"/>
</dbReference>
<proteinExistence type="inferred from homology"/>
<evidence type="ECO:0000256" key="8">
    <source>
        <dbReference type="ARBA" id="ARBA00022737"/>
    </source>
</evidence>
<evidence type="ECO:0000256" key="14">
    <source>
        <dbReference type="ARBA" id="ARBA00045097"/>
    </source>
</evidence>
<comment type="pathway">
    <text evidence="2">Protein modification; protein glycosylation.</text>
</comment>
<dbReference type="EC" id="2.4.1.117" evidence="4"/>
<dbReference type="Pfam" id="PF01535">
    <property type="entry name" value="PPR"/>
    <property type="match status" value="2"/>
</dbReference>
<dbReference type="InterPro" id="IPR046848">
    <property type="entry name" value="E_motif"/>
</dbReference>
<comment type="similarity">
    <text evidence="3">Belongs to the glycosyltransferase 2 family.</text>
</comment>
<dbReference type="GO" id="GO:0008270">
    <property type="term" value="F:zinc ion binding"/>
    <property type="evidence" value="ECO:0007669"/>
    <property type="project" value="InterPro"/>
</dbReference>
<feature type="repeat" description="PPR" evidence="15">
    <location>
        <begin position="630"/>
        <end position="660"/>
    </location>
</feature>
<dbReference type="Pfam" id="PF13041">
    <property type="entry name" value="PPR_2"/>
    <property type="match status" value="2"/>
</dbReference>